<dbReference type="Proteomes" id="UP000006727">
    <property type="component" value="Chromosome 6"/>
</dbReference>
<dbReference type="AlphaFoldDB" id="A0A2K1KFZ6"/>
<dbReference type="Gramene" id="Pp3c6_17240V3.1">
    <property type="protein sequence ID" value="PAC:32975947.CDS.1"/>
    <property type="gene ID" value="Pp3c6_17240"/>
</dbReference>
<proteinExistence type="predicted"/>
<keyword evidence="3" id="KW-1185">Reference proteome</keyword>
<name>A0A2K1KFZ6_PHYPA</name>
<dbReference type="Gramene" id="Pp3c6_17240V3.2">
    <property type="protein sequence ID" value="PAC:32975948.CDS.1"/>
    <property type="gene ID" value="Pp3c6_17240"/>
</dbReference>
<sequence length="57" mass="6633">MFWSFGELARSIPGMQLVVELTPQDGSQDVIVFVYSMSRLSMSFYHSTLNFLRYDPH</sequence>
<dbReference type="EnsemblPlants" id="Pp3c6_17240V3.2">
    <property type="protein sequence ID" value="PAC:32975948.CDS.1"/>
    <property type="gene ID" value="Pp3c6_17240"/>
</dbReference>
<dbReference type="EnsemblPlants" id="Pp3c6_17240V3.1">
    <property type="protein sequence ID" value="PAC:32975947.CDS.1"/>
    <property type="gene ID" value="Pp3c6_17240"/>
</dbReference>
<accession>A0A2K1KFZ6</accession>
<reference evidence="1 3" key="1">
    <citation type="journal article" date="2008" name="Science">
        <title>The Physcomitrella genome reveals evolutionary insights into the conquest of land by plants.</title>
        <authorList>
            <person name="Rensing S."/>
            <person name="Lang D."/>
            <person name="Zimmer A."/>
            <person name="Terry A."/>
            <person name="Salamov A."/>
            <person name="Shapiro H."/>
            <person name="Nishiyama T."/>
            <person name="Perroud P.-F."/>
            <person name="Lindquist E."/>
            <person name="Kamisugi Y."/>
            <person name="Tanahashi T."/>
            <person name="Sakakibara K."/>
            <person name="Fujita T."/>
            <person name="Oishi K."/>
            <person name="Shin-I T."/>
            <person name="Kuroki Y."/>
            <person name="Toyoda A."/>
            <person name="Suzuki Y."/>
            <person name="Hashimoto A."/>
            <person name="Yamaguchi K."/>
            <person name="Sugano A."/>
            <person name="Kohara Y."/>
            <person name="Fujiyama A."/>
            <person name="Anterola A."/>
            <person name="Aoki S."/>
            <person name="Ashton N."/>
            <person name="Barbazuk W.B."/>
            <person name="Barker E."/>
            <person name="Bennetzen J."/>
            <person name="Bezanilla M."/>
            <person name="Blankenship R."/>
            <person name="Cho S.H."/>
            <person name="Dutcher S."/>
            <person name="Estelle M."/>
            <person name="Fawcett J.A."/>
            <person name="Gundlach H."/>
            <person name="Hanada K."/>
            <person name="Heyl A."/>
            <person name="Hicks K.A."/>
            <person name="Hugh J."/>
            <person name="Lohr M."/>
            <person name="Mayer K."/>
            <person name="Melkozernov A."/>
            <person name="Murata T."/>
            <person name="Nelson D."/>
            <person name="Pils B."/>
            <person name="Prigge M."/>
            <person name="Reiss B."/>
            <person name="Renner T."/>
            <person name="Rombauts S."/>
            <person name="Rushton P."/>
            <person name="Sanderfoot A."/>
            <person name="Schween G."/>
            <person name="Shiu S.-H."/>
            <person name="Stueber K."/>
            <person name="Theodoulou F.L."/>
            <person name="Tu H."/>
            <person name="Van de Peer Y."/>
            <person name="Verrier P.J."/>
            <person name="Waters E."/>
            <person name="Wood A."/>
            <person name="Yang L."/>
            <person name="Cove D."/>
            <person name="Cuming A."/>
            <person name="Hasebe M."/>
            <person name="Lucas S."/>
            <person name="Mishler D.B."/>
            <person name="Reski R."/>
            <person name="Grigoriev I."/>
            <person name="Quatrano R.S."/>
            <person name="Boore J.L."/>
        </authorList>
    </citation>
    <scope>NUCLEOTIDE SEQUENCE [LARGE SCALE GENOMIC DNA]</scope>
    <source>
        <strain evidence="2 3">cv. Gransden 2004</strain>
    </source>
</reference>
<gene>
    <name evidence="1" type="ORF">PHYPA_009077</name>
</gene>
<evidence type="ECO:0000313" key="3">
    <source>
        <dbReference type="Proteomes" id="UP000006727"/>
    </source>
</evidence>
<protein>
    <submittedName>
        <fullName evidence="1 2">Uncharacterized protein</fullName>
    </submittedName>
</protein>
<dbReference type="InParanoid" id="A0A2K1KFZ6"/>
<dbReference type="EMBL" id="ABEU02000006">
    <property type="protein sequence ID" value="PNR52702.1"/>
    <property type="molecule type" value="Genomic_DNA"/>
</dbReference>
<evidence type="ECO:0000313" key="2">
    <source>
        <dbReference type="EnsemblPlants" id="PAC:32975947.CDS.1"/>
    </source>
</evidence>
<reference evidence="1 3" key="2">
    <citation type="journal article" date="2018" name="Plant J.">
        <title>The Physcomitrella patens chromosome-scale assembly reveals moss genome structure and evolution.</title>
        <authorList>
            <person name="Lang D."/>
            <person name="Ullrich K.K."/>
            <person name="Murat F."/>
            <person name="Fuchs J."/>
            <person name="Jenkins J."/>
            <person name="Haas F.B."/>
            <person name="Piednoel M."/>
            <person name="Gundlach H."/>
            <person name="Van Bel M."/>
            <person name="Meyberg R."/>
            <person name="Vives C."/>
            <person name="Morata J."/>
            <person name="Symeonidi A."/>
            <person name="Hiss M."/>
            <person name="Muchero W."/>
            <person name="Kamisugi Y."/>
            <person name="Saleh O."/>
            <person name="Blanc G."/>
            <person name="Decker E.L."/>
            <person name="van Gessel N."/>
            <person name="Grimwood J."/>
            <person name="Hayes R.D."/>
            <person name="Graham S.W."/>
            <person name="Gunter L.E."/>
            <person name="McDaniel S.F."/>
            <person name="Hoernstein S.N.W."/>
            <person name="Larsson A."/>
            <person name="Li F.W."/>
            <person name="Perroud P.F."/>
            <person name="Phillips J."/>
            <person name="Ranjan P."/>
            <person name="Rokshar D.S."/>
            <person name="Rothfels C.J."/>
            <person name="Schneider L."/>
            <person name="Shu S."/>
            <person name="Stevenson D.W."/>
            <person name="Thummler F."/>
            <person name="Tillich M."/>
            <person name="Villarreal Aguilar J.C."/>
            <person name="Widiez T."/>
            <person name="Wong G.K."/>
            <person name="Wymore A."/>
            <person name="Zhang Y."/>
            <person name="Zimmer A.D."/>
            <person name="Quatrano R.S."/>
            <person name="Mayer K.F.X."/>
            <person name="Goodstein D."/>
            <person name="Casacuberta J.M."/>
            <person name="Vandepoele K."/>
            <person name="Reski R."/>
            <person name="Cuming A.C."/>
            <person name="Tuskan G.A."/>
            <person name="Maumus F."/>
            <person name="Salse J."/>
            <person name="Schmutz J."/>
            <person name="Rensing S.A."/>
        </authorList>
    </citation>
    <scope>NUCLEOTIDE SEQUENCE [LARGE SCALE GENOMIC DNA]</scope>
    <source>
        <strain evidence="2 3">cv. Gransden 2004</strain>
    </source>
</reference>
<organism evidence="1">
    <name type="scientific">Physcomitrium patens</name>
    <name type="common">Spreading-leaved earth moss</name>
    <name type="synonym">Physcomitrella patens</name>
    <dbReference type="NCBI Taxonomy" id="3218"/>
    <lineage>
        <taxon>Eukaryota</taxon>
        <taxon>Viridiplantae</taxon>
        <taxon>Streptophyta</taxon>
        <taxon>Embryophyta</taxon>
        <taxon>Bryophyta</taxon>
        <taxon>Bryophytina</taxon>
        <taxon>Bryopsida</taxon>
        <taxon>Funariidae</taxon>
        <taxon>Funariales</taxon>
        <taxon>Funariaceae</taxon>
        <taxon>Physcomitrium</taxon>
    </lineage>
</organism>
<evidence type="ECO:0000313" key="1">
    <source>
        <dbReference type="EMBL" id="PNR52702.1"/>
    </source>
</evidence>
<reference evidence="2" key="3">
    <citation type="submission" date="2020-12" db="UniProtKB">
        <authorList>
            <consortium name="EnsemblPlants"/>
        </authorList>
    </citation>
    <scope>IDENTIFICATION</scope>
</reference>